<dbReference type="Proteomes" id="UP000287651">
    <property type="component" value="Unassembled WGS sequence"/>
</dbReference>
<dbReference type="EMBL" id="AMZH03000830">
    <property type="protein sequence ID" value="RRT81763.1"/>
    <property type="molecule type" value="Genomic_DNA"/>
</dbReference>
<sequence length="94" mass="10918">MVQLMVLNLNSRPVLVRNGSGMYQHINTLYVSIPAGTEKDGRGGGRRRRVRGRGEVSERMRQWAAVGRENRGRETEGWNQEKEREREKAVRLKR</sequence>
<name>A0A427AZS2_ENSVE</name>
<gene>
    <name evidence="2" type="ORF">B296_00020511</name>
</gene>
<reference evidence="2 3" key="1">
    <citation type="journal article" date="2014" name="Agronomy (Basel)">
        <title>A Draft Genome Sequence for Ensete ventricosum, the Drought-Tolerant Tree Against Hunger.</title>
        <authorList>
            <person name="Harrison J."/>
            <person name="Moore K.A."/>
            <person name="Paszkiewicz K."/>
            <person name="Jones T."/>
            <person name="Grant M."/>
            <person name="Ambacheew D."/>
            <person name="Muzemil S."/>
            <person name="Studholme D.J."/>
        </authorList>
    </citation>
    <scope>NUCLEOTIDE SEQUENCE [LARGE SCALE GENOMIC DNA]</scope>
</reference>
<evidence type="ECO:0000256" key="1">
    <source>
        <dbReference type="SAM" id="MobiDB-lite"/>
    </source>
</evidence>
<evidence type="ECO:0000313" key="2">
    <source>
        <dbReference type="EMBL" id="RRT81763.1"/>
    </source>
</evidence>
<feature type="region of interest" description="Disordered" evidence="1">
    <location>
        <begin position="66"/>
        <end position="94"/>
    </location>
</feature>
<evidence type="ECO:0000313" key="3">
    <source>
        <dbReference type="Proteomes" id="UP000287651"/>
    </source>
</evidence>
<protein>
    <submittedName>
        <fullName evidence="2">Uncharacterized protein</fullName>
    </submittedName>
</protein>
<organism evidence="2 3">
    <name type="scientific">Ensete ventricosum</name>
    <name type="common">Abyssinian banana</name>
    <name type="synonym">Musa ensete</name>
    <dbReference type="NCBI Taxonomy" id="4639"/>
    <lineage>
        <taxon>Eukaryota</taxon>
        <taxon>Viridiplantae</taxon>
        <taxon>Streptophyta</taxon>
        <taxon>Embryophyta</taxon>
        <taxon>Tracheophyta</taxon>
        <taxon>Spermatophyta</taxon>
        <taxon>Magnoliopsida</taxon>
        <taxon>Liliopsida</taxon>
        <taxon>Zingiberales</taxon>
        <taxon>Musaceae</taxon>
        <taxon>Ensete</taxon>
    </lineage>
</organism>
<comment type="caution">
    <text evidence="2">The sequence shown here is derived from an EMBL/GenBank/DDBJ whole genome shotgun (WGS) entry which is preliminary data.</text>
</comment>
<feature type="compositionally biased region" description="Basic and acidic residues" evidence="1">
    <location>
        <begin position="68"/>
        <end position="94"/>
    </location>
</feature>
<accession>A0A427AZS2</accession>
<dbReference type="AlphaFoldDB" id="A0A427AZS2"/>
<proteinExistence type="predicted"/>